<keyword evidence="2" id="KW-1185">Reference proteome</keyword>
<name>A0AA88GUH5_NAELO</name>
<sequence length="425" mass="49297">MFIRNLFKSSRAERGASFLTEEEVDEQNSGNINQESYKLPASITVPLMEDDALMKSLFFPNQIFDKCDCPVEDTKPSTLGEIFCSVSPFSDDVLTFKDLDRKDMFLQKMKGIKCERTNRQIEMMAQDYVIKQRFQYRYFYRKREDNTKNSECLLNIAIGVMSVNPQCERRILDYDPSEEGPFFQLVPLVGNRILSWNDCSLVTVGLRCKENVTTIIDLVKLVNQEQVTKVLEELADECCMWNGEKMFSYTSNNSFHFLKAIISRILTSLSKISTLNDEQKTISKKSLDEIIESKLTYSIKTYVREFVESKGYSRAIIPLAHKVKPLSPEIIKQFGESYQSLPSNALTQPLLFTTEQQLDIYKKIVESNMSTYFVSEGMQEYRFWSCLKRSLSKDKQPVEDKGVLQIILKDKAFDLYDYTPQKPQR</sequence>
<reference evidence="1 2" key="1">
    <citation type="journal article" date="2018" name="BMC Genomics">
        <title>The genome of Naegleria lovaniensis, the basis for a comparative approach to unravel pathogenicity factors of the human pathogenic amoeba N. fowleri.</title>
        <authorList>
            <person name="Liechti N."/>
            <person name="Schurch N."/>
            <person name="Bruggmann R."/>
            <person name="Wittwer M."/>
        </authorList>
    </citation>
    <scope>NUCLEOTIDE SEQUENCE [LARGE SCALE GENOMIC DNA]</scope>
    <source>
        <strain evidence="1 2">ATCC 30569</strain>
    </source>
</reference>
<evidence type="ECO:0000313" key="2">
    <source>
        <dbReference type="Proteomes" id="UP000816034"/>
    </source>
</evidence>
<dbReference type="GeneID" id="68095635"/>
<dbReference type="RefSeq" id="XP_044550024.1">
    <property type="nucleotide sequence ID" value="XM_044692680.1"/>
</dbReference>
<dbReference type="EMBL" id="PYSW02000017">
    <property type="protein sequence ID" value="KAG2386031.1"/>
    <property type="molecule type" value="Genomic_DNA"/>
</dbReference>
<comment type="caution">
    <text evidence="1">The sequence shown here is derived from an EMBL/GenBank/DDBJ whole genome shotgun (WGS) entry which is preliminary data.</text>
</comment>
<evidence type="ECO:0000313" key="1">
    <source>
        <dbReference type="EMBL" id="KAG2386031.1"/>
    </source>
</evidence>
<dbReference type="AlphaFoldDB" id="A0AA88GUH5"/>
<gene>
    <name evidence="1" type="ORF">C9374_003180</name>
</gene>
<protein>
    <submittedName>
        <fullName evidence="1">Uncharacterized protein</fullName>
    </submittedName>
</protein>
<proteinExistence type="predicted"/>
<organism evidence="1 2">
    <name type="scientific">Naegleria lovaniensis</name>
    <name type="common">Amoeba</name>
    <dbReference type="NCBI Taxonomy" id="51637"/>
    <lineage>
        <taxon>Eukaryota</taxon>
        <taxon>Discoba</taxon>
        <taxon>Heterolobosea</taxon>
        <taxon>Tetramitia</taxon>
        <taxon>Eutetramitia</taxon>
        <taxon>Vahlkampfiidae</taxon>
        <taxon>Naegleria</taxon>
    </lineage>
</organism>
<accession>A0AA88GUH5</accession>
<dbReference type="Proteomes" id="UP000816034">
    <property type="component" value="Unassembled WGS sequence"/>
</dbReference>